<proteinExistence type="predicted"/>
<evidence type="ECO:0000313" key="1">
    <source>
        <dbReference type="EMBL" id="CAH1230682.1"/>
    </source>
</evidence>
<dbReference type="EMBL" id="CAKMMW010000038">
    <property type="protein sequence ID" value="CAH1230682.1"/>
    <property type="molecule type" value="Genomic_DNA"/>
</dbReference>
<comment type="caution">
    <text evidence="1">The sequence shown here is derived from an EMBL/GenBank/DDBJ whole genome shotgun (WGS) entry which is preliminary data.</text>
</comment>
<sequence>MRFEEALATELQSIPALENGVFPLVVSEGKQAPYAAYMSNEGMKLKTLAGFIDRKNISAEINIVAKSYPDIKQLTTLVMDKLISFQSRVIGDETGPLIQDVNFTEDPKEGFEFETELYRSTIPFQVYL</sequence>
<protein>
    <recommendedName>
        <fullName evidence="3">DUF3168 domain-containing protein</fullName>
    </recommendedName>
</protein>
<dbReference type="RefSeq" id="WP_236293089.1">
    <property type="nucleotide sequence ID" value="NZ_CAKMMW010000038.1"/>
</dbReference>
<evidence type="ECO:0000313" key="2">
    <source>
        <dbReference type="Proteomes" id="UP000838821"/>
    </source>
</evidence>
<evidence type="ECO:0008006" key="3">
    <source>
        <dbReference type="Google" id="ProtNLM"/>
    </source>
</evidence>
<accession>A0ABM9CYA5</accession>
<dbReference type="Proteomes" id="UP000838821">
    <property type="component" value="Unassembled WGS sequence"/>
</dbReference>
<organism evidence="1 2">
    <name type="scientific">Paenibacillus allorhizoplanae</name>
    <dbReference type="NCBI Taxonomy" id="2905648"/>
    <lineage>
        <taxon>Bacteria</taxon>
        <taxon>Bacillati</taxon>
        <taxon>Bacillota</taxon>
        <taxon>Bacilli</taxon>
        <taxon>Bacillales</taxon>
        <taxon>Paenibacillaceae</taxon>
        <taxon>Paenibacillus</taxon>
    </lineage>
</organism>
<name>A0ABM9CYA5_9BACL</name>
<gene>
    <name evidence="1" type="ORF">PAECIP111891_06721</name>
</gene>
<reference evidence="1" key="1">
    <citation type="submission" date="2022-01" db="EMBL/GenBank/DDBJ databases">
        <authorList>
            <person name="Criscuolo A."/>
        </authorList>
    </citation>
    <scope>NUCLEOTIDE SEQUENCE</scope>
    <source>
        <strain evidence="1">CIP111891</strain>
    </source>
</reference>
<keyword evidence="2" id="KW-1185">Reference proteome</keyword>